<dbReference type="EMBL" id="LAZR01004516">
    <property type="protein sequence ID" value="KKN07891.1"/>
    <property type="molecule type" value="Genomic_DNA"/>
</dbReference>
<accession>A0A0F9Q3R6</accession>
<dbReference type="AlphaFoldDB" id="A0A0F9Q3R6"/>
<comment type="caution">
    <text evidence="1">The sequence shown here is derived from an EMBL/GenBank/DDBJ whole genome shotgun (WGS) entry which is preliminary data.</text>
</comment>
<protein>
    <submittedName>
        <fullName evidence="1">Uncharacterized protein</fullName>
    </submittedName>
</protein>
<proteinExistence type="predicted"/>
<evidence type="ECO:0000313" key="1">
    <source>
        <dbReference type="EMBL" id="KKN07891.1"/>
    </source>
</evidence>
<gene>
    <name evidence="1" type="ORF">LCGC14_1062260</name>
</gene>
<reference evidence="1" key="1">
    <citation type="journal article" date="2015" name="Nature">
        <title>Complex archaea that bridge the gap between prokaryotes and eukaryotes.</title>
        <authorList>
            <person name="Spang A."/>
            <person name="Saw J.H."/>
            <person name="Jorgensen S.L."/>
            <person name="Zaremba-Niedzwiedzka K."/>
            <person name="Martijn J."/>
            <person name="Lind A.E."/>
            <person name="van Eijk R."/>
            <person name="Schleper C."/>
            <person name="Guy L."/>
            <person name="Ettema T.J."/>
        </authorList>
    </citation>
    <scope>NUCLEOTIDE SEQUENCE</scope>
</reference>
<organism evidence="1">
    <name type="scientific">marine sediment metagenome</name>
    <dbReference type="NCBI Taxonomy" id="412755"/>
    <lineage>
        <taxon>unclassified sequences</taxon>
        <taxon>metagenomes</taxon>
        <taxon>ecological metagenomes</taxon>
    </lineage>
</organism>
<name>A0A0F9Q3R6_9ZZZZ</name>
<sequence>MEDQKHIMTLEKGHQVSQISLDGFIKLGVTLAETSLSTVDFKKIKRTTNQTHDAVIKEYLLLKTGMYETWEVLYYNE</sequence>